<dbReference type="GO" id="GO:0010181">
    <property type="term" value="F:FMN binding"/>
    <property type="evidence" value="ECO:0007669"/>
    <property type="project" value="InterPro"/>
</dbReference>
<keyword evidence="5" id="KW-0249">Electron transport</keyword>
<dbReference type="EMBL" id="VFES01000001">
    <property type="protein sequence ID" value="TWR70250.1"/>
    <property type="molecule type" value="Genomic_DNA"/>
</dbReference>
<dbReference type="GO" id="GO:0009055">
    <property type="term" value="F:electron transfer activity"/>
    <property type="evidence" value="ECO:0007669"/>
    <property type="project" value="InterPro"/>
</dbReference>
<evidence type="ECO:0000256" key="3">
    <source>
        <dbReference type="ARBA" id="ARBA00022630"/>
    </source>
</evidence>
<evidence type="ECO:0000259" key="6">
    <source>
        <dbReference type="SMART" id="SM00900"/>
    </source>
</evidence>
<evidence type="ECO:0000256" key="2">
    <source>
        <dbReference type="ARBA" id="ARBA00022553"/>
    </source>
</evidence>
<dbReference type="PANTHER" id="PTHR36118:SF1">
    <property type="entry name" value="ION-TRANSLOCATING OXIDOREDUCTASE COMPLEX SUBUNIT G"/>
    <property type="match status" value="1"/>
</dbReference>
<reference evidence="8 10" key="2">
    <citation type="submission" date="2019-06" db="EMBL/GenBank/DDBJ databases">
        <title>Pseudomonas bimorpha sp. nov. isolated from bovine raw milk and skim milk concentrate.</title>
        <authorList>
            <person name="Hofmann K."/>
            <person name="Huptas C."/>
            <person name="Doll E."/>
            <person name="Scherer S."/>
            <person name="Wenning M."/>
        </authorList>
    </citation>
    <scope>NUCLEOTIDE SEQUENCE [LARGE SCALE GENOMIC DNA]</scope>
    <source>
        <strain evidence="8 10">DSM 17515</strain>
    </source>
</reference>
<evidence type="ECO:0000256" key="5">
    <source>
        <dbReference type="ARBA" id="ARBA00022982"/>
    </source>
</evidence>
<dbReference type="InterPro" id="IPR007329">
    <property type="entry name" value="FMN-bd"/>
</dbReference>
<dbReference type="EMBL" id="FNKM01000002">
    <property type="protein sequence ID" value="SDR41128.1"/>
    <property type="molecule type" value="Genomic_DNA"/>
</dbReference>
<keyword evidence="2" id="KW-0597">Phosphoprotein</keyword>
<keyword evidence="9" id="KW-1185">Reference proteome</keyword>
<dbReference type="NCBIfam" id="TIGR01947">
    <property type="entry name" value="rnfG"/>
    <property type="match status" value="1"/>
</dbReference>
<dbReference type="GO" id="GO:0022900">
    <property type="term" value="P:electron transport chain"/>
    <property type="evidence" value="ECO:0007669"/>
    <property type="project" value="InterPro"/>
</dbReference>
<dbReference type="SMART" id="SM00900">
    <property type="entry name" value="FMN_bind"/>
    <property type="match status" value="1"/>
</dbReference>
<evidence type="ECO:0000313" key="7">
    <source>
        <dbReference type="EMBL" id="SDR41128.1"/>
    </source>
</evidence>
<organism evidence="8 10">
    <name type="scientific">Pseudomonas grimontii</name>
    <dbReference type="NCBI Taxonomy" id="129847"/>
    <lineage>
        <taxon>Bacteria</taxon>
        <taxon>Pseudomonadati</taxon>
        <taxon>Pseudomonadota</taxon>
        <taxon>Gammaproteobacteria</taxon>
        <taxon>Pseudomonadales</taxon>
        <taxon>Pseudomonadaceae</taxon>
        <taxon>Pseudomonas</taxon>
    </lineage>
</organism>
<dbReference type="Pfam" id="PF04205">
    <property type="entry name" value="FMN_bind"/>
    <property type="match status" value="1"/>
</dbReference>
<keyword evidence="3" id="KW-0285">Flavoprotein</keyword>
<dbReference type="AlphaFoldDB" id="A0A1H1IV07"/>
<reference evidence="7 9" key="1">
    <citation type="submission" date="2016-10" db="EMBL/GenBank/DDBJ databases">
        <authorList>
            <person name="Varghese N."/>
            <person name="Submissions S."/>
        </authorList>
    </citation>
    <scope>NUCLEOTIDE SEQUENCE [LARGE SCALE GENOMIC DNA]</scope>
    <source>
        <strain evidence="7 9">BS2976</strain>
    </source>
</reference>
<evidence type="ECO:0000256" key="1">
    <source>
        <dbReference type="ARBA" id="ARBA00022448"/>
    </source>
</evidence>
<protein>
    <submittedName>
        <fullName evidence="7">Electron transport complex protein RnfG</fullName>
    </submittedName>
    <submittedName>
        <fullName evidence="8">RnfABCDGE type electron transport complex subunit G</fullName>
    </submittedName>
</protein>
<accession>A0A1H1IV07</accession>
<sequence>MKGWALVGAAAILGGALILGLQYLTVDYAARQAQMQHEQALLDLLPSASYDNHPLEQPLAIDSQPLANSQLHGGYLATSANQPSAVLLRLQANGYVGPIELLIAIGSDGRLLGIKTLQQSETPSLGGHISEPGNPWMEAFKRRSQEDRAPFDQMTGATVTSRAVINAVHDALRYFDEHRPSLLEPGVHE</sequence>
<dbReference type="Proteomes" id="UP000317267">
    <property type="component" value="Unassembled WGS sequence"/>
</dbReference>
<comment type="caution">
    <text evidence="8">The sequence shown here is derived from an EMBL/GenBank/DDBJ whole genome shotgun (WGS) entry which is preliminary data.</text>
</comment>
<keyword evidence="1" id="KW-0813">Transport</keyword>
<evidence type="ECO:0000313" key="9">
    <source>
        <dbReference type="Proteomes" id="UP000198740"/>
    </source>
</evidence>
<proteinExistence type="predicted"/>
<feature type="domain" description="FMN-binding" evidence="6">
    <location>
        <begin position="94"/>
        <end position="175"/>
    </location>
</feature>
<dbReference type="PIRSF" id="PIRSF006091">
    <property type="entry name" value="E_trnsport_RnfG"/>
    <property type="match status" value="1"/>
</dbReference>
<gene>
    <name evidence="8" type="ORF">FIV39_02630</name>
    <name evidence="7" type="ORF">SAMN04490186_6215</name>
</gene>
<evidence type="ECO:0000313" key="10">
    <source>
        <dbReference type="Proteomes" id="UP000317267"/>
    </source>
</evidence>
<dbReference type="GO" id="GO:0005886">
    <property type="term" value="C:plasma membrane"/>
    <property type="evidence" value="ECO:0007669"/>
    <property type="project" value="InterPro"/>
</dbReference>
<dbReference type="RefSeq" id="WP_090408770.1">
    <property type="nucleotide sequence ID" value="NZ_FNKM01000002.1"/>
</dbReference>
<dbReference type="OrthoDB" id="9784165at2"/>
<dbReference type="InterPro" id="IPR010209">
    <property type="entry name" value="Ion_transpt_RnfG/RsxG"/>
</dbReference>
<dbReference type="Proteomes" id="UP000198740">
    <property type="component" value="Unassembled WGS sequence"/>
</dbReference>
<evidence type="ECO:0000256" key="4">
    <source>
        <dbReference type="ARBA" id="ARBA00022643"/>
    </source>
</evidence>
<name>A0A1H1IV07_9PSED</name>
<dbReference type="PANTHER" id="PTHR36118">
    <property type="entry name" value="ION-TRANSLOCATING OXIDOREDUCTASE COMPLEX SUBUNIT G"/>
    <property type="match status" value="1"/>
</dbReference>
<evidence type="ECO:0000313" key="8">
    <source>
        <dbReference type="EMBL" id="TWR70250.1"/>
    </source>
</evidence>
<keyword evidence="4" id="KW-0288">FMN</keyword>